<evidence type="ECO:0000256" key="6">
    <source>
        <dbReference type="SAM" id="MobiDB-lite"/>
    </source>
</evidence>
<evidence type="ECO:0000313" key="9">
    <source>
        <dbReference type="RefSeq" id="XP_034252898.1"/>
    </source>
</evidence>
<keyword evidence="8" id="KW-1185">Reference proteome</keyword>
<feature type="compositionally biased region" description="Polar residues" evidence="6">
    <location>
        <begin position="205"/>
        <end position="216"/>
    </location>
</feature>
<dbReference type="Pfam" id="PF16876">
    <property type="entry name" value="Lipin_mid"/>
    <property type="match status" value="1"/>
</dbReference>
<dbReference type="GO" id="GO:0019432">
    <property type="term" value="P:triglyceride biosynthetic process"/>
    <property type="evidence" value="ECO:0007669"/>
    <property type="project" value="TreeGrafter"/>
</dbReference>
<name>A0A6P9A4N7_THRPL</name>
<feature type="region of interest" description="Disordered" evidence="6">
    <location>
        <begin position="603"/>
        <end position="649"/>
    </location>
</feature>
<feature type="region of interest" description="Disordered" evidence="6">
    <location>
        <begin position="1160"/>
        <end position="1186"/>
    </location>
</feature>
<feature type="domain" description="LNS2/PITP" evidence="7">
    <location>
        <begin position="955"/>
        <end position="1111"/>
    </location>
</feature>
<dbReference type="InParanoid" id="A0A6P9A4N7"/>
<dbReference type="InterPro" id="IPR007651">
    <property type="entry name" value="Lipin_N"/>
</dbReference>
<dbReference type="InterPro" id="IPR036412">
    <property type="entry name" value="HAD-like_sf"/>
</dbReference>
<dbReference type="InterPro" id="IPR031315">
    <property type="entry name" value="LNS2/PITP"/>
</dbReference>
<evidence type="ECO:0000256" key="1">
    <source>
        <dbReference type="ARBA" id="ARBA00001180"/>
    </source>
</evidence>
<evidence type="ECO:0000256" key="4">
    <source>
        <dbReference type="ARBA" id="ARBA00012638"/>
    </source>
</evidence>
<protein>
    <recommendedName>
        <fullName evidence="4">phosphatidate phosphatase</fullName>
        <ecNumber evidence="4">3.1.3.4</ecNumber>
    </recommendedName>
</protein>
<dbReference type="GO" id="GO:0009062">
    <property type="term" value="P:fatty acid catabolic process"/>
    <property type="evidence" value="ECO:0007669"/>
    <property type="project" value="TreeGrafter"/>
</dbReference>
<dbReference type="InterPro" id="IPR031703">
    <property type="entry name" value="Lipin_mid"/>
</dbReference>
<evidence type="ECO:0000259" key="7">
    <source>
        <dbReference type="SMART" id="SM00775"/>
    </source>
</evidence>
<keyword evidence="5" id="KW-0378">Hydrolase</keyword>
<dbReference type="GO" id="GO:0045944">
    <property type="term" value="P:positive regulation of transcription by RNA polymerase II"/>
    <property type="evidence" value="ECO:0007669"/>
    <property type="project" value="TreeGrafter"/>
</dbReference>
<evidence type="ECO:0000256" key="2">
    <source>
        <dbReference type="ARBA" id="ARBA00001946"/>
    </source>
</evidence>
<sequence length="1186" mass="129744">MYSMNYIGKFISNFRDFYNEINTATLTGAIDVIIVEQPDGTFTCSPFHVRFGKLGVLRSREKVVDIEVNGEPLDIHMKLGDSGEAFFVEEVSSDELSDEVPPHLACSPIPTEGGFPAHYHETTLDPLGTLGPLAAQQQTEEWSRRRCNSEVVKRTPKEAPIQKFAQDDIDEHKPSSEITYDWAHDYSATPEFVSNEGFSKLAAPASTSVETPTATPGSVAKTFKAETVSPSENGERARKLSTVSAEFRPISDSLPSGSPPSGIKSQSTSVEVVTTPEDGPEESSKSSVNKRRRRKRSVMKKKGNGAPTPQRKNSEAGEASDTSASVVWESATSILSSGKPNSEVAVFTMDDVDGLQRTSLSPSSSTAADTISIDSPTSSLDHNKASANLAAEISRDLSKVQNSATDFHFFSDTETLPGNNSRGSETILSRNLRSASDGILASIPVTKPINVPLAIPVPVSPSLLKFFPDEEDSRPCSPIQSDTEFETNKRPGGVNASGPSADSASGVPQSWRWGELPSPPPKQSGAGADRTANTSSDDEVAKQQDNAAAQKSMLSGMFSFMKKTKRIRHNPESEGIYLSELNVEDLDPEVAALYFPTSYQRQGCPAPGECTSLQRDEDAESGNGPSLPQSPHSVEGAIGGPKSVDSDFEDSKHSFLDKNNFGDVSLSLCGNINSPSSSIAEKFLQNLVTFQDLINNPKILEDPNLVVRYDGQYYNMKAASPLIVSLMVFRRPLPQDVLKSLTNEYMPNSPNNVNAQQAKQPENVAGGRGYSSWFYWRRNEPKKMASDSAVGSSSSFESEPANMTASASTILEMPDDTYRVGEATDRDGRPLTLDIPSAGTQVTLPHEGTSAQDRGLHGLRDSKDALREEGYNGSNSSDSDDAQRNKSGVKIPVERRSYYQAPEKYRKTLRLSSEQIALLNLQEGTNEVVFSVTTAYQGTTRCKCNIYKWRYDDKIVISDIDGTITKSDVLGHILPIVGKDWAQSGVAQLFTKIQNNGYRLLYLSARAIGQARVTREYLRSIKQDDLSLPDGPLLLNPTSLMSALHREVIERKPEEFKISCLRDIQALFPSHCKPFYAGYGNKINDVWAYRAVGIPIFRIFTINHRGELKHELTQTFQSSYLNMSCIVDQMFPARIEDTSEDYTSFVFWREPVEDVQIDIDKTAATASNSPPAKTGAASEPSKKGVK</sequence>
<evidence type="ECO:0000313" key="8">
    <source>
        <dbReference type="Proteomes" id="UP000515158"/>
    </source>
</evidence>
<dbReference type="GeneID" id="117652251"/>
<dbReference type="GO" id="GO:0005634">
    <property type="term" value="C:nucleus"/>
    <property type="evidence" value="ECO:0007669"/>
    <property type="project" value="TreeGrafter"/>
</dbReference>
<dbReference type="EC" id="3.1.3.4" evidence="4"/>
<proteinExistence type="inferred from homology"/>
<dbReference type="KEGG" id="tpal:117652251"/>
<dbReference type="Pfam" id="PF08235">
    <property type="entry name" value="LNS2"/>
    <property type="match status" value="1"/>
</dbReference>
<organism evidence="9">
    <name type="scientific">Thrips palmi</name>
    <name type="common">Melon thrips</name>
    <dbReference type="NCBI Taxonomy" id="161013"/>
    <lineage>
        <taxon>Eukaryota</taxon>
        <taxon>Metazoa</taxon>
        <taxon>Ecdysozoa</taxon>
        <taxon>Arthropoda</taxon>
        <taxon>Hexapoda</taxon>
        <taxon>Insecta</taxon>
        <taxon>Pterygota</taxon>
        <taxon>Neoptera</taxon>
        <taxon>Paraneoptera</taxon>
        <taxon>Thysanoptera</taxon>
        <taxon>Terebrantia</taxon>
        <taxon>Thripoidea</taxon>
        <taxon>Thripidae</taxon>
        <taxon>Thrips</taxon>
    </lineage>
</organism>
<feature type="compositionally biased region" description="Basic residues" evidence="6">
    <location>
        <begin position="288"/>
        <end position="303"/>
    </location>
</feature>
<feature type="compositionally biased region" description="Low complexity" evidence="6">
    <location>
        <begin position="250"/>
        <end position="267"/>
    </location>
</feature>
<dbReference type="OrthoDB" id="4567at2759"/>
<feature type="region of interest" description="Disordered" evidence="6">
    <location>
        <begin position="470"/>
        <end position="549"/>
    </location>
</feature>
<feature type="region of interest" description="Disordered" evidence="6">
    <location>
        <begin position="820"/>
        <end position="893"/>
    </location>
</feature>
<dbReference type="FunCoup" id="A0A6P9A4N7">
    <property type="interactions" value="909"/>
</dbReference>
<feature type="region of interest" description="Disordered" evidence="6">
    <location>
        <begin position="204"/>
        <end position="326"/>
    </location>
</feature>
<comment type="cofactor">
    <cofactor evidence="2">
        <name>Mg(2+)</name>
        <dbReference type="ChEBI" id="CHEBI:18420"/>
    </cofactor>
</comment>
<dbReference type="CTD" id="35790"/>
<dbReference type="InterPro" id="IPR026058">
    <property type="entry name" value="LIPIN"/>
</dbReference>
<dbReference type="GO" id="GO:0032869">
    <property type="term" value="P:cellular response to insulin stimulus"/>
    <property type="evidence" value="ECO:0007669"/>
    <property type="project" value="TreeGrafter"/>
</dbReference>
<dbReference type="PANTHER" id="PTHR12181">
    <property type="entry name" value="LIPIN"/>
    <property type="match status" value="1"/>
</dbReference>
<feature type="compositionally biased region" description="Polar residues" evidence="6">
    <location>
        <begin position="623"/>
        <end position="632"/>
    </location>
</feature>
<dbReference type="GO" id="GO:0008195">
    <property type="term" value="F:phosphatidate phosphatase activity"/>
    <property type="evidence" value="ECO:0007669"/>
    <property type="project" value="UniProtKB-EC"/>
</dbReference>
<comment type="catalytic activity">
    <reaction evidence="1">
        <text>a 1,2-diacyl-sn-glycero-3-phosphate + H2O = a 1,2-diacyl-sn-glycerol + phosphate</text>
        <dbReference type="Rhea" id="RHEA:27429"/>
        <dbReference type="ChEBI" id="CHEBI:15377"/>
        <dbReference type="ChEBI" id="CHEBI:17815"/>
        <dbReference type="ChEBI" id="CHEBI:43474"/>
        <dbReference type="ChEBI" id="CHEBI:58608"/>
        <dbReference type="EC" id="3.1.3.4"/>
    </reaction>
    <physiologicalReaction direction="left-to-right" evidence="1">
        <dbReference type="Rhea" id="RHEA:27430"/>
    </physiologicalReaction>
</comment>
<dbReference type="SMART" id="SM00775">
    <property type="entry name" value="LNS2"/>
    <property type="match status" value="1"/>
</dbReference>
<accession>A0A6P9A4N7</accession>
<reference evidence="9" key="1">
    <citation type="submission" date="2025-08" db="UniProtKB">
        <authorList>
            <consortium name="RefSeq"/>
        </authorList>
    </citation>
    <scope>IDENTIFICATION</scope>
    <source>
        <tissue evidence="9">Total insect</tissue>
    </source>
</reference>
<feature type="compositionally biased region" description="Polar residues" evidence="6">
    <location>
        <begin position="497"/>
        <end position="508"/>
    </location>
</feature>
<dbReference type="RefSeq" id="XP_034252898.1">
    <property type="nucleotide sequence ID" value="XM_034397007.1"/>
</dbReference>
<gene>
    <name evidence="9" type="primary">LOC117652251</name>
</gene>
<dbReference type="Pfam" id="PF04571">
    <property type="entry name" value="Lipin_N"/>
    <property type="match status" value="1"/>
</dbReference>
<evidence type="ECO:0000256" key="5">
    <source>
        <dbReference type="ARBA" id="ARBA00022801"/>
    </source>
</evidence>
<comment type="similarity">
    <text evidence="3">Belongs to the lipin family.</text>
</comment>
<feature type="compositionally biased region" description="Basic and acidic residues" evidence="6">
    <location>
        <begin position="854"/>
        <end position="870"/>
    </location>
</feature>
<dbReference type="SUPFAM" id="SSF56784">
    <property type="entry name" value="HAD-like"/>
    <property type="match status" value="1"/>
</dbReference>
<evidence type="ECO:0000256" key="3">
    <source>
        <dbReference type="ARBA" id="ARBA00005476"/>
    </source>
</evidence>
<dbReference type="GO" id="GO:0003713">
    <property type="term" value="F:transcription coactivator activity"/>
    <property type="evidence" value="ECO:0007669"/>
    <property type="project" value="TreeGrafter"/>
</dbReference>
<dbReference type="PANTHER" id="PTHR12181:SF12">
    <property type="entry name" value="PHOSPHATIDATE PHOSPHATASE"/>
    <property type="match status" value="1"/>
</dbReference>
<dbReference type="AlphaFoldDB" id="A0A6P9A4N7"/>
<feature type="compositionally biased region" description="Basic and acidic residues" evidence="6">
    <location>
        <begin position="820"/>
        <end position="829"/>
    </location>
</feature>
<dbReference type="Proteomes" id="UP000515158">
    <property type="component" value="Unplaced"/>
</dbReference>
<dbReference type="InterPro" id="IPR013209">
    <property type="entry name" value="LNS2"/>
</dbReference>